<feature type="non-terminal residue" evidence="12">
    <location>
        <position position="1"/>
    </location>
</feature>
<organism evidence="12 13">
    <name type="scientific">Ascoidea rubescens DSM 1968</name>
    <dbReference type="NCBI Taxonomy" id="1344418"/>
    <lineage>
        <taxon>Eukaryota</taxon>
        <taxon>Fungi</taxon>
        <taxon>Dikarya</taxon>
        <taxon>Ascomycota</taxon>
        <taxon>Saccharomycotina</taxon>
        <taxon>Saccharomycetes</taxon>
        <taxon>Ascoideaceae</taxon>
        <taxon>Ascoidea</taxon>
    </lineage>
</organism>
<evidence type="ECO:0000256" key="7">
    <source>
        <dbReference type="ARBA" id="ARBA00023244"/>
    </source>
</evidence>
<keyword evidence="6" id="KW-0350">Heme biosynthesis</keyword>
<dbReference type="InterPro" id="IPR022418">
    <property type="entry name" value="Porphobilinogen_deaminase_C"/>
</dbReference>
<comment type="pathway">
    <text evidence="2">Porphyrin-containing compound metabolism; protoporphyrin-IX biosynthesis; coproporphyrinogen-III from 5-aminolevulinate: step 2/4.</text>
</comment>
<dbReference type="InterPro" id="IPR036803">
    <property type="entry name" value="Porphobilinogen_deaminase_C_sf"/>
</dbReference>
<dbReference type="PIRSF" id="PIRSF001438">
    <property type="entry name" value="4pyrrol_synth_OHMeBilane_synth"/>
    <property type="match status" value="1"/>
</dbReference>
<dbReference type="UniPathway" id="UPA00251">
    <property type="reaction ID" value="UER00319"/>
</dbReference>
<evidence type="ECO:0000259" key="11">
    <source>
        <dbReference type="Pfam" id="PF03900"/>
    </source>
</evidence>
<dbReference type="GO" id="GO:0006782">
    <property type="term" value="P:protoporphyrinogen IX biosynthetic process"/>
    <property type="evidence" value="ECO:0007669"/>
    <property type="project" value="UniProtKB-UniPathway"/>
</dbReference>
<dbReference type="GO" id="GO:0004418">
    <property type="term" value="F:hydroxymethylbilane synthase activity"/>
    <property type="evidence" value="ECO:0007669"/>
    <property type="project" value="UniProtKB-EC"/>
</dbReference>
<dbReference type="STRING" id="1344418.A0A1D2V8G2"/>
<evidence type="ECO:0000313" key="13">
    <source>
        <dbReference type="Proteomes" id="UP000095038"/>
    </source>
</evidence>
<evidence type="ECO:0000259" key="10">
    <source>
        <dbReference type="Pfam" id="PF01379"/>
    </source>
</evidence>
<dbReference type="PROSITE" id="PS00533">
    <property type="entry name" value="PORPHOBILINOGEN_DEAM"/>
    <property type="match status" value="1"/>
</dbReference>
<dbReference type="RefSeq" id="XP_020044227.1">
    <property type="nucleotide sequence ID" value="XM_020189755.1"/>
</dbReference>
<evidence type="ECO:0000256" key="4">
    <source>
        <dbReference type="ARBA" id="ARBA00012655"/>
    </source>
</evidence>
<feature type="domain" description="Porphobilinogen deaminase C-terminal" evidence="11">
    <location>
        <begin position="241"/>
        <end position="288"/>
    </location>
</feature>
<dbReference type="InterPro" id="IPR000860">
    <property type="entry name" value="HemC"/>
</dbReference>
<dbReference type="GeneID" id="30963391"/>
<evidence type="ECO:0000256" key="2">
    <source>
        <dbReference type="ARBA" id="ARBA00004735"/>
    </source>
</evidence>
<dbReference type="Proteomes" id="UP000095038">
    <property type="component" value="Unassembled WGS sequence"/>
</dbReference>
<evidence type="ECO:0000313" key="12">
    <source>
        <dbReference type="EMBL" id="ODV57920.1"/>
    </source>
</evidence>
<dbReference type="PANTHER" id="PTHR11557:SF0">
    <property type="entry name" value="PORPHOBILINOGEN DEAMINASE"/>
    <property type="match status" value="1"/>
</dbReference>
<reference evidence="13" key="1">
    <citation type="submission" date="2016-05" db="EMBL/GenBank/DDBJ databases">
        <title>Comparative genomics of biotechnologically important yeasts.</title>
        <authorList>
            <consortium name="DOE Joint Genome Institute"/>
            <person name="Riley R."/>
            <person name="Haridas S."/>
            <person name="Wolfe K.H."/>
            <person name="Lopes M.R."/>
            <person name="Hittinger C.T."/>
            <person name="Goker M."/>
            <person name="Salamov A."/>
            <person name="Wisecaver J."/>
            <person name="Long T.M."/>
            <person name="Aerts A.L."/>
            <person name="Barry K."/>
            <person name="Choi C."/>
            <person name="Clum A."/>
            <person name="Coughlan A.Y."/>
            <person name="Deshpande S."/>
            <person name="Douglass A.P."/>
            <person name="Hanson S.J."/>
            <person name="Klenk H.-P."/>
            <person name="Labutti K."/>
            <person name="Lapidus A."/>
            <person name="Lindquist E."/>
            <person name="Lipzen A."/>
            <person name="Meier-Kolthoff J.P."/>
            <person name="Ohm R.A."/>
            <person name="Otillar R.P."/>
            <person name="Pangilinan J."/>
            <person name="Peng Y."/>
            <person name="Rokas A."/>
            <person name="Rosa C.A."/>
            <person name="Scheuner C."/>
            <person name="Sibirny A.A."/>
            <person name="Slot J.C."/>
            <person name="Stielow J.B."/>
            <person name="Sun H."/>
            <person name="Kurtzman C.P."/>
            <person name="Blackwell M."/>
            <person name="Grigoriev I.V."/>
            <person name="Jeffries T.W."/>
        </authorList>
    </citation>
    <scope>NUCLEOTIDE SEQUENCE [LARGE SCALE GENOMIC DNA]</scope>
    <source>
        <strain evidence="13">DSM 1968</strain>
    </source>
</reference>
<dbReference type="Pfam" id="PF01379">
    <property type="entry name" value="Porphobil_deam"/>
    <property type="match status" value="1"/>
</dbReference>
<keyword evidence="5" id="KW-0808">Transferase</keyword>
<name>A0A1D2V8G2_9ASCO</name>
<gene>
    <name evidence="12" type="ORF">ASCRUDRAFT_22755</name>
</gene>
<evidence type="ECO:0000256" key="8">
    <source>
        <dbReference type="ARBA" id="ARBA00030685"/>
    </source>
</evidence>
<proteinExistence type="inferred from homology"/>
<evidence type="ECO:0000256" key="6">
    <source>
        <dbReference type="ARBA" id="ARBA00023133"/>
    </source>
</evidence>
<dbReference type="Pfam" id="PF03900">
    <property type="entry name" value="Porphobil_deamC"/>
    <property type="match status" value="1"/>
</dbReference>
<feature type="non-terminal residue" evidence="12">
    <location>
        <position position="347"/>
    </location>
</feature>
<dbReference type="Gene3D" id="3.40.190.10">
    <property type="entry name" value="Periplasmic binding protein-like II"/>
    <property type="match status" value="2"/>
</dbReference>
<dbReference type="AlphaFoldDB" id="A0A1D2V8G2"/>
<keyword evidence="13" id="KW-1185">Reference proteome</keyword>
<evidence type="ECO:0000256" key="9">
    <source>
        <dbReference type="ARBA" id="ARBA00033064"/>
    </source>
</evidence>
<dbReference type="InParanoid" id="A0A1D2V8G2"/>
<dbReference type="Gene3D" id="3.30.160.40">
    <property type="entry name" value="Porphobilinogen deaminase, C-terminal domain"/>
    <property type="match status" value="1"/>
</dbReference>
<dbReference type="FunFam" id="3.40.190.10:FF:000005">
    <property type="entry name" value="Porphobilinogen deaminase"/>
    <property type="match status" value="1"/>
</dbReference>
<evidence type="ECO:0000256" key="1">
    <source>
        <dbReference type="ARBA" id="ARBA00001916"/>
    </source>
</evidence>
<dbReference type="NCBIfam" id="TIGR00212">
    <property type="entry name" value="hemC"/>
    <property type="match status" value="1"/>
</dbReference>
<evidence type="ECO:0000256" key="3">
    <source>
        <dbReference type="ARBA" id="ARBA00005638"/>
    </source>
</evidence>
<dbReference type="InterPro" id="IPR022419">
    <property type="entry name" value="Porphobilin_deaminase_cofac_BS"/>
</dbReference>
<dbReference type="GO" id="GO:0005737">
    <property type="term" value="C:cytoplasm"/>
    <property type="evidence" value="ECO:0007669"/>
    <property type="project" value="TreeGrafter"/>
</dbReference>
<protein>
    <recommendedName>
        <fullName evidence="4">hydroxymethylbilane synthase</fullName>
        <ecNumber evidence="4">2.5.1.61</ecNumber>
    </recommendedName>
    <alternativeName>
        <fullName evidence="9">Hydroxymethylbilane synthase</fullName>
    </alternativeName>
    <alternativeName>
        <fullName evidence="8">Pre-uroporphyrinogen synthase</fullName>
    </alternativeName>
</protein>
<comment type="similarity">
    <text evidence="3">Belongs to the HMBS family.</text>
</comment>
<dbReference type="PANTHER" id="PTHR11557">
    <property type="entry name" value="PORPHOBILINOGEN DEAMINASE"/>
    <property type="match status" value="1"/>
</dbReference>
<dbReference type="SUPFAM" id="SSF53850">
    <property type="entry name" value="Periplasmic binding protein-like II"/>
    <property type="match status" value="1"/>
</dbReference>
<dbReference type="CDD" id="cd13645">
    <property type="entry name" value="PBP2_HuPBGD_like"/>
    <property type="match status" value="1"/>
</dbReference>
<feature type="domain" description="Porphobilinogen deaminase N-terminal" evidence="10">
    <location>
        <begin position="5"/>
        <end position="225"/>
    </location>
</feature>
<accession>A0A1D2V8G2</accession>
<dbReference type="EC" id="2.5.1.61" evidence="4"/>
<keyword evidence="7" id="KW-0627">Porphyrin biosynthesis</keyword>
<dbReference type="PRINTS" id="PR00151">
    <property type="entry name" value="PORPHBDMNASE"/>
</dbReference>
<dbReference type="SUPFAM" id="SSF54782">
    <property type="entry name" value="Porphobilinogen deaminase (hydroxymethylbilane synthase), C-terminal domain"/>
    <property type="match status" value="1"/>
</dbReference>
<comment type="cofactor">
    <cofactor evidence="1">
        <name>dipyrromethane</name>
        <dbReference type="ChEBI" id="CHEBI:60342"/>
    </cofactor>
</comment>
<dbReference type="OrthoDB" id="564646at2759"/>
<dbReference type="InterPro" id="IPR022417">
    <property type="entry name" value="Porphobilin_deaminase_N"/>
</dbReference>
<evidence type="ECO:0000256" key="5">
    <source>
        <dbReference type="ARBA" id="ARBA00022679"/>
    </source>
</evidence>
<sequence length="347" mass="38595">SNKVIIGGRKSKLAVIQSELIKGSILHHFPNLDIQIIALSTLGDKIQNKPLYSFGGKSLWTKELEILLLTNLVDNSINLDLPRIDLIVHSLKDMPTFLPPHFELACISEREDPSDAVVMPSYSPYKSLSDLPSNSIVGTSSIRRSAQLLKNFPYLKFQSCRGNVLTRLNKLDDPSSEFDCLILATAGLKRLDLSHRITYTLNSKNGMYHAVGQGALGIEIKKNNFYIKKILNKILNLDATACCLAERSLMRTLEGGCSVPIGVESEFNNNILLLKAIVISVDGKKFVEDQYSLDFSPLISNTNNNKDNIQKISYNDQFVQYAESVGRILANNLIDKGAKEILNEINL</sequence>
<dbReference type="EMBL" id="KV454498">
    <property type="protein sequence ID" value="ODV57920.1"/>
    <property type="molecule type" value="Genomic_DNA"/>
</dbReference>
<dbReference type="FunCoup" id="A0A1D2V8G2">
    <property type="interactions" value="658"/>
</dbReference>